<dbReference type="AlphaFoldDB" id="A0A8T2BJ81"/>
<evidence type="ECO:0000259" key="1">
    <source>
        <dbReference type="Pfam" id="PF08268"/>
    </source>
</evidence>
<dbReference type="Proteomes" id="UP000694240">
    <property type="component" value="Chromosome 7"/>
</dbReference>
<evidence type="ECO:0000313" key="3">
    <source>
        <dbReference type="Proteomes" id="UP000694240"/>
    </source>
</evidence>
<proteinExistence type="predicted"/>
<name>A0A8T2BJ81_9BRAS</name>
<evidence type="ECO:0000313" key="2">
    <source>
        <dbReference type="EMBL" id="KAG7586056.1"/>
    </source>
</evidence>
<feature type="domain" description="F-box associated beta-propeller type 3" evidence="1">
    <location>
        <begin position="56"/>
        <end position="241"/>
    </location>
</feature>
<dbReference type="PANTHER" id="PTHR31111">
    <property type="entry name" value="BNAA05G37150D PROTEIN-RELATED"/>
    <property type="match status" value="1"/>
</dbReference>
<sequence>MQIVLSHSLEKPRILFVSGIIVAPPNSEPEQSTVHCLRFRSILQEKPHGPLIQKPTFHPVLESDTGYDISPPVHGLLCCYSNNKSVICNPSSGRYFDLPDVTQASEFFLGFDPVCNVLKVLSMAKYDSCSETRVLTLIPDGNRVWQTLDSLVPHMSTSHGLCLGGKIYYIALREDYITNFLMCYNLQTEEFSIISLPQEIEVENYFLYRSCDMLVTFNGKLAIARDENEDGALTIWNLEEDGTTCFLPRYESVIDQYVIYHDPNKQIVEKVRIEGDFRDFAGSIEPFLDYIENPALIPIGPPF</sequence>
<dbReference type="PANTHER" id="PTHR31111:SF138">
    <property type="entry name" value="F-BOX ASSOCIATED DOMAIN-CONTAINING PROTEIN"/>
    <property type="match status" value="1"/>
</dbReference>
<dbReference type="EMBL" id="JAEFBK010000007">
    <property type="protein sequence ID" value="KAG7586056.1"/>
    <property type="molecule type" value="Genomic_DNA"/>
</dbReference>
<dbReference type="InterPro" id="IPR013187">
    <property type="entry name" value="F-box-assoc_dom_typ3"/>
</dbReference>
<organism evidence="2 3">
    <name type="scientific">Arabidopsis thaliana x Arabidopsis arenosa</name>
    <dbReference type="NCBI Taxonomy" id="1240361"/>
    <lineage>
        <taxon>Eukaryota</taxon>
        <taxon>Viridiplantae</taxon>
        <taxon>Streptophyta</taxon>
        <taxon>Embryophyta</taxon>
        <taxon>Tracheophyta</taxon>
        <taxon>Spermatophyta</taxon>
        <taxon>Magnoliopsida</taxon>
        <taxon>eudicotyledons</taxon>
        <taxon>Gunneridae</taxon>
        <taxon>Pentapetalae</taxon>
        <taxon>rosids</taxon>
        <taxon>malvids</taxon>
        <taxon>Brassicales</taxon>
        <taxon>Brassicaceae</taxon>
        <taxon>Camelineae</taxon>
        <taxon>Arabidopsis</taxon>
    </lineage>
</organism>
<protein>
    <submittedName>
        <fullName evidence="2">F-box associated domain type 3</fullName>
    </submittedName>
</protein>
<gene>
    <name evidence="2" type="ORF">ISN45_Aa02g014060</name>
</gene>
<comment type="caution">
    <text evidence="2">The sequence shown here is derived from an EMBL/GenBank/DDBJ whole genome shotgun (WGS) entry which is preliminary data.</text>
</comment>
<keyword evidence="3" id="KW-1185">Reference proteome</keyword>
<dbReference type="InterPro" id="IPR017451">
    <property type="entry name" value="F-box-assoc_interact_dom"/>
</dbReference>
<dbReference type="NCBIfam" id="TIGR01640">
    <property type="entry name" value="F_box_assoc_1"/>
    <property type="match status" value="1"/>
</dbReference>
<accession>A0A8T2BJ81</accession>
<dbReference type="Pfam" id="PF08268">
    <property type="entry name" value="FBA_3"/>
    <property type="match status" value="1"/>
</dbReference>
<reference evidence="2 3" key="1">
    <citation type="submission" date="2020-12" db="EMBL/GenBank/DDBJ databases">
        <title>Concerted genomic and epigenomic changes stabilize Arabidopsis allopolyploids.</title>
        <authorList>
            <person name="Chen Z."/>
        </authorList>
    </citation>
    <scope>NUCLEOTIDE SEQUENCE [LARGE SCALE GENOMIC DNA]</scope>
    <source>
        <strain evidence="2">Allo738</strain>
        <tissue evidence="2">Leaf</tissue>
    </source>
</reference>